<comment type="caution">
    <text evidence="5">The sequence shown here is derived from an EMBL/GenBank/DDBJ whole genome shotgun (WGS) entry which is preliminary data.</text>
</comment>
<evidence type="ECO:0000256" key="3">
    <source>
        <dbReference type="ARBA" id="ARBA00023163"/>
    </source>
</evidence>
<evidence type="ECO:0000256" key="1">
    <source>
        <dbReference type="ARBA" id="ARBA00023015"/>
    </source>
</evidence>
<organism evidence="5 6">
    <name type="scientific">Hymenobacter negativus</name>
    <dbReference type="NCBI Taxonomy" id="2795026"/>
    <lineage>
        <taxon>Bacteria</taxon>
        <taxon>Pseudomonadati</taxon>
        <taxon>Bacteroidota</taxon>
        <taxon>Cytophagia</taxon>
        <taxon>Cytophagales</taxon>
        <taxon>Hymenobacteraceae</taxon>
        <taxon>Hymenobacter</taxon>
    </lineage>
</organism>
<proteinExistence type="predicted"/>
<dbReference type="PANTHER" id="PTHR44688">
    <property type="entry name" value="DNA-BINDING TRANSCRIPTIONAL ACTIVATOR DEVR_DOSR"/>
    <property type="match status" value="1"/>
</dbReference>
<dbReference type="InterPro" id="IPR036388">
    <property type="entry name" value="WH-like_DNA-bd_sf"/>
</dbReference>
<accession>A0ABS3QNM1</accession>
<keyword evidence="6" id="KW-1185">Reference proteome</keyword>
<dbReference type="PRINTS" id="PR00038">
    <property type="entry name" value="HTHLUXR"/>
</dbReference>
<evidence type="ECO:0000313" key="6">
    <source>
        <dbReference type="Proteomes" id="UP000664369"/>
    </source>
</evidence>
<keyword evidence="3" id="KW-0804">Transcription</keyword>
<keyword evidence="2" id="KW-0238">DNA-binding</keyword>
<dbReference type="Gene3D" id="1.10.10.10">
    <property type="entry name" value="Winged helix-like DNA-binding domain superfamily/Winged helix DNA-binding domain"/>
    <property type="match status" value="1"/>
</dbReference>
<dbReference type="PROSITE" id="PS50043">
    <property type="entry name" value="HTH_LUXR_2"/>
    <property type="match status" value="1"/>
</dbReference>
<dbReference type="PANTHER" id="PTHR44688:SF16">
    <property type="entry name" value="DNA-BINDING TRANSCRIPTIONAL ACTIVATOR DEVR_DOSR"/>
    <property type="match status" value="1"/>
</dbReference>
<evidence type="ECO:0000313" key="5">
    <source>
        <dbReference type="EMBL" id="MBO2012797.1"/>
    </source>
</evidence>
<dbReference type="Proteomes" id="UP000664369">
    <property type="component" value="Unassembled WGS sequence"/>
</dbReference>
<sequence>MTDEQLIANRIAEIASFADEYPGAVIILSGDASRVLYMSSRGRRDLGGVTMEELTAMGPEYYARYFNPEEAHEYVPQVIGLLERNDLAYAVTLFQQVRTGPHLDFAWHMTTARVLAQDAAGRPLLVICFSTPIDPKSHITTKVQRLLDENTFLRQHSATFASLTTREREVLGCLALGHSSHEIAAAFHISAQTADTHRRNIRQKLGAASSFDLGLYARAFNLI</sequence>
<feature type="domain" description="HTH luxR-type" evidence="4">
    <location>
        <begin position="156"/>
        <end position="221"/>
    </location>
</feature>
<dbReference type="SUPFAM" id="SSF46894">
    <property type="entry name" value="C-terminal effector domain of the bipartite response regulators"/>
    <property type="match status" value="1"/>
</dbReference>
<dbReference type="SMART" id="SM00421">
    <property type="entry name" value="HTH_LUXR"/>
    <property type="match status" value="1"/>
</dbReference>
<dbReference type="InterPro" id="IPR000792">
    <property type="entry name" value="Tscrpt_reg_LuxR_C"/>
</dbReference>
<dbReference type="EMBL" id="JAGETZ010000021">
    <property type="protein sequence ID" value="MBO2012797.1"/>
    <property type="molecule type" value="Genomic_DNA"/>
</dbReference>
<gene>
    <name evidence="5" type="ORF">J4E00_27295</name>
</gene>
<keyword evidence="1" id="KW-0805">Transcription regulation</keyword>
<evidence type="ECO:0000259" key="4">
    <source>
        <dbReference type="PROSITE" id="PS50043"/>
    </source>
</evidence>
<dbReference type="RefSeq" id="WP_208178537.1">
    <property type="nucleotide sequence ID" value="NZ_JAGETZ010000021.1"/>
</dbReference>
<name>A0ABS3QNM1_9BACT</name>
<protein>
    <submittedName>
        <fullName evidence="5">Helix-turn-helix transcriptional regulator</fullName>
    </submittedName>
</protein>
<dbReference type="CDD" id="cd06170">
    <property type="entry name" value="LuxR_C_like"/>
    <property type="match status" value="1"/>
</dbReference>
<evidence type="ECO:0000256" key="2">
    <source>
        <dbReference type="ARBA" id="ARBA00023125"/>
    </source>
</evidence>
<reference evidence="5 6" key="1">
    <citation type="submission" date="2021-03" db="EMBL/GenBank/DDBJ databases">
        <authorList>
            <person name="Kim M.K."/>
        </authorList>
    </citation>
    <scope>NUCLEOTIDE SEQUENCE [LARGE SCALE GENOMIC DNA]</scope>
    <source>
        <strain evidence="5 6">BT442</strain>
    </source>
</reference>
<dbReference type="InterPro" id="IPR016032">
    <property type="entry name" value="Sig_transdc_resp-reg_C-effctor"/>
</dbReference>
<dbReference type="Pfam" id="PF00196">
    <property type="entry name" value="GerE"/>
    <property type="match status" value="1"/>
</dbReference>